<accession>A0A0Q9WTH2</accession>
<gene>
    <name evidence="2" type="primary">Dwil\GK12255</name>
    <name evidence="2" type="ORF">Dwil_GK12255</name>
</gene>
<feature type="region of interest" description="Disordered" evidence="1">
    <location>
        <begin position="407"/>
        <end position="427"/>
    </location>
</feature>
<protein>
    <submittedName>
        <fullName evidence="2">Uncharacterized protein</fullName>
    </submittedName>
</protein>
<evidence type="ECO:0000313" key="2">
    <source>
        <dbReference type="EMBL" id="KRF99534.1"/>
    </source>
</evidence>
<dbReference type="InParanoid" id="A0A0Q9WTH2"/>
<organism evidence="2 3">
    <name type="scientific">Drosophila willistoni</name>
    <name type="common">Fruit fly</name>
    <dbReference type="NCBI Taxonomy" id="7260"/>
    <lineage>
        <taxon>Eukaryota</taxon>
        <taxon>Metazoa</taxon>
        <taxon>Ecdysozoa</taxon>
        <taxon>Arthropoda</taxon>
        <taxon>Hexapoda</taxon>
        <taxon>Insecta</taxon>
        <taxon>Pterygota</taxon>
        <taxon>Neoptera</taxon>
        <taxon>Endopterygota</taxon>
        <taxon>Diptera</taxon>
        <taxon>Brachycera</taxon>
        <taxon>Muscomorpha</taxon>
        <taxon>Ephydroidea</taxon>
        <taxon>Drosophilidae</taxon>
        <taxon>Drosophila</taxon>
        <taxon>Sophophora</taxon>
    </lineage>
</organism>
<feature type="compositionally biased region" description="Basic and acidic residues" evidence="1">
    <location>
        <begin position="410"/>
        <end position="422"/>
    </location>
</feature>
<keyword evidence="3" id="KW-1185">Reference proteome</keyword>
<dbReference type="Proteomes" id="UP000007798">
    <property type="component" value="Unassembled WGS sequence"/>
</dbReference>
<evidence type="ECO:0000256" key="1">
    <source>
        <dbReference type="SAM" id="MobiDB-lite"/>
    </source>
</evidence>
<dbReference type="AlphaFoldDB" id="A0A0Q9WTH2"/>
<evidence type="ECO:0000313" key="3">
    <source>
        <dbReference type="Proteomes" id="UP000007798"/>
    </source>
</evidence>
<proteinExistence type="predicted"/>
<dbReference type="EMBL" id="CH964232">
    <property type="protein sequence ID" value="KRF99534.1"/>
    <property type="molecule type" value="Genomic_DNA"/>
</dbReference>
<feature type="compositionally biased region" description="Basic and acidic residues" evidence="1">
    <location>
        <begin position="41"/>
        <end position="63"/>
    </location>
</feature>
<sequence length="448" mass="51314">MSGILFGRYTAYRRSLGFLYVSYRPGSISLASSIQHQRREKHQDTSADDGKGDGRGGATVDDKTKVRATRLRQVKPIEVRQNISKKNNPNVEKPTVISGPETSGLKTSFIECDKTSPSKVNPIPEIPMERKHESPFEFLPELPLPGQMNPVEIQPKDPLKVTCQAADSSNEMESSEARKDQQLIPELGQSYHIIQAELLNEENDPHTMKLLSEYTNFPNPALNFDFRISSFEMLQKQIEADTKFRADLKAMRAKSENKSDAQPASNTEIRDANFEVLKSQIEAENKFRLGEYTPSTPATIKADQETIDVTATTVFSQAKEQNENSEDVLGSITKNEEKFESFSPSPNKMSTKIEIKTQPICEAYPQILLKCAMRRETRTRRKPQRRQKTNPLIHFIYQRKLYTQKRKSKLERIVKPQNKESQRNPPLNSMMVNWELSWFHKIQKTVHQ</sequence>
<reference evidence="2 3" key="1">
    <citation type="journal article" date="2007" name="Nature">
        <title>Evolution of genes and genomes on the Drosophila phylogeny.</title>
        <authorList>
            <consortium name="Drosophila 12 Genomes Consortium"/>
            <person name="Clark A.G."/>
            <person name="Eisen M.B."/>
            <person name="Smith D.R."/>
            <person name="Bergman C.M."/>
            <person name="Oliver B."/>
            <person name="Markow T.A."/>
            <person name="Kaufman T.C."/>
            <person name="Kellis M."/>
            <person name="Gelbart W."/>
            <person name="Iyer V.N."/>
            <person name="Pollard D.A."/>
            <person name="Sackton T.B."/>
            <person name="Larracuente A.M."/>
            <person name="Singh N.D."/>
            <person name="Abad J.P."/>
            <person name="Abt D.N."/>
            <person name="Adryan B."/>
            <person name="Aguade M."/>
            <person name="Akashi H."/>
            <person name="Anderson W.W."/>
            <person name="Aquadro C.F."/>
            <person name="Ardell D.H."/>
            <person name="Arguello R."/>
            <person name="Artieri C.G."/>
            <person name="Barbash D.A."/>
            <person name="Barker D."/>
            <person name="Barsanti P."/>
            <person name="Batterham P."/>
            <person name="Batzoglou S."/>
            <person name="Begun D."/>
            <person name="Bhutkar A."/>
            <person name="Blanco E."/>
            <person name="Bosak S.A."/>
            <person name="Bradley R.K."/>
            <person name="Brand A.D."/>
            <person name="Brent M.R."/>
            <person name="Brooks A.N."/>
            <person name="Brown R.H."/>
            <person name="Butlin R.K."/>
            <person name="Caggese C."/>
            <person name="Calvi B.R."/>
            <person name="Bernardo de Carvalho A."/>
            <person name="Caspi A."/>
            <person name="Castrezana S."/>
            <person name="Celniker S.E."/>
            <person name="Chang J.L."/>
            <person name="Chapple C."/>
            <person name="Chatterji S."/>
            <person name="Chinwalla A."/>
            <person name="Civetta A."/>
            <person name="Clifton S.W."/>
            <person name="Comeron J.M."/>
            <person name="Costello J.C."/>
            <person name="Coyne J.A."/>
            <person name="Daub J."/>
            <person name="David R.G."/>
            <person name="Delcher A.L."/>
            <person name="Delehaunty K."/>
            <person name="Do C.B."/>
            <person name="Ebling H."/>
            <person name="Edwards K."/>
            <person name="Eickbush T."/>
            <person name="Evans J.D."/>
            <person name="Filipski A."/>
            <person name="Findeiss S."/>
            <person name="Freyhult E."/>
            <person name="Fulton L."/>
            <person name="Fulton R."/>
            <person name="Garcia A.C."/>
            <person name="Gardiner A."/>
            <person name="Garfield D.A."/>
            <person name="Garvin B.E."/>
            <person name="Gibson G."/>
            <person name="Gilbert D."/>
            <person name="Gnerre S."/>
            <person name="Godfrey J."/>
            <person name="Good R."/>
            <person name="Gotea V."/>
            <person name="Gravely B."/>
            <person name="Greenberg A.J."/>
            <person name="Griffiths-Jones S."/>
            <person name="Gross S."/>
            <person name="Guigo R."/>
            <person name="Gustafson E.A."/>
            <person name="Haerty W."/>
            <person name="Hahn M.W."/>
            <person name="Halligan D.L."/>
            <person name="Halpern A.L."/>
            <person name="Halter G.M."/>
            <person name="Han M.V."/>
            <person name="Heger A."/>
            <person name="Hillier L."/>
            <person name="Hinrichs A.S."/>
            <person name="Holmes I."/>
            <person name="Hoskins R.A."/>
            <person name="Hubisz M.J."/>
            <person name="Hultmark D."/>
            <person name="Huntley M.A."/>
            <person name="Jaffe D.B."/>
            <person name="Jagadeeshan S."/>
            <person name="Jeck W.R."/>
            <person name="Johnson J."/>
            <person name="Jones C.D."/>
            <person name="Jordan W.C."/>
            <person name="Karpen G.H."/>
            <person name="Kataoka E."/>
            <person name="Keightley P.D."/>
            <person name="Kheradpour P."/>
            <person name="Kirkness E.F."/>
            <person name="Koerich L.B."/>
            <person name="Kristiansen K."/>
            <person name="Kudrna D."/>
            <person name="Kulathinal R.J."/>
            <person name="Kumar S."/>
            <person name="Kwok R."/>
            <person name="Lander E."/>
            <person name="Langley C.H."/>
            <person name="Lapoint R."/>
            <person name="Lazzaro B.P."/>
            <person name="Lee S.J."/>
            <person name="Levesque L."/>
            <person name="Li R."/>
            <person name="Lin C.F."/>
            <person name="Lin M.F."/>
            <person name="Lindblad-Toh K."/>
            <person name="Llopart A."/>
            <person name="Long M."/>
            <person name="Low L."/>
            <person name="Lozovsky E."/>
            <person name="Lu J."/>
            <person name="Luo M."/>
            <person name="Machado C.A."/>
            <person name="Makalowski W."/>
            <person name="Marzo M."/>
            <person name="Matsuda M."/>
            <person name="Matzkin L."/>
            <person name="McAllister B."/>
            <person name="McBride C.S."/>
            <person name="McKernan B."/>
            <person name="McKernan K."/>
            <person name="Mendez-Lago M."/>
            <person name="Minx P."/>
            <person name="Mollenhauer M.U."/>
            <person name="Montooth K."/>
            <person name="Mount S.M."/>
            <person name="Mu X."/>
            <person name="Myers E."/>
            <person name="Negre B."/>
            <person name="Newfeld S."/>
            <person name="Nielsen R."/>
            <person name="Noor M.A."/>
            <person name="O'Grady P."/>
            <person name="Pachter L."/>
            <person name="Papaceit M."/>
            <person name="Parisi M.J."/>
            <person name="Parisi M."/>
            <person name="Parts L."/>
            <person name="Pedersen J.S."/>
            <person name="Pesole G."/>
            <person name="Phillippy A.M."/>
            <person name="Ponting C.P."/>
            <person name="Pop M."/>
            <person name="Porcelli D."/>
            <person name="Powell J.R."/>
            <person name="Prohaska S."/>
            <person name="Pruitt K."/>
            <person name="Puig M."/>
            <person name="Quesneville H."/>
            <person name="Ram K.R."/>
            <person name="Rand D."/>
            <person name="Rasmussen M.D."/>
            <person name="Reed L.K."/>
            <person name="Reenan R."/>
            <person name="Reily A."/>
            <person name="Remington K.A."/>
            <person name="Rieger T.T."/>
            <person name="Ritchie M.G."/>
            <person name="Robin C."/>
            <person name="Rogers Y.H."/>
            <person name="Rohde C."/>
            <person name="Rozas J."/>
            <person name="Rubenfield M.J."/>
            <person name="Ruiz A."/>
            <person name="Russo S."/>
            <person name="Salzberg S.L."/>
            <person name="Sanchez-Gracia A."/>
            <person name="Saranga D.J."/>
            <person name="Sato H."/>
            <person name="Schaeffer S.W."/>
            <person name="Schatz M.C."/>
            <person name="Schlenke T."/>
            <person name="Schwartz R."/>
            <person name="Segarra C."/>
            <person name="Singh R.S."/>
            <person name="Sirot L."/>
            <person name="Sirota M."/>
            <person name="Sisneros N.B."/>
            <person name="Smith C.D."/>
            <person name="Smith T.F."/>
            <person name="Spieth J."/>
            <person name="Stage D.E."/>
            <person name="Stark A."/>
            <person name="Stephan W."/>
            <person name="Strausberg R.L."/>
            <person name="Strempel S."/>
            <person name="Sturgill D."/>
            <person name="Sutton G."/>
            <person name="Sutton G.G."/>
            <person name="Tao W."/>
            <person name="Teichmann S."/>
            <person name="Tobari Y.N."/>
            <person name="Tomimura Y."/>
            <person name="Tsolas J.M."/>
            <person name="Valente V.L."/>
            <person name="Venter E."/>
            <person name="Venter J.C."/>
            <person name="Vicario S."/>
            <person name="Vieira F.G."/>
            <person name="Vilella A.J."/>
            <person name="Villasante A."/>
            <person name="Walenz B."/>
            <person name="Wang J."/>
            <person name="Wasserman M."/>
            <person name="Watts T."/>
            <person name="Wilson D."/>
            <person name="Wilson R.K."/>
            <person name="Wing R.A."/>
            <person name="Wolfner M.F."/>
            <person name="Wong A."/>
            <person name="Wong G.K."/>
            <person name="Wu C.I."/>
            <person name="Wu G."/>
            <person name="Yamamoto D."/>
            <person name="Yang H.P."/>
            <person name="Yang S.P."/>
            <person name="Yorke J.A."/>
            <person name="Yoshida K."/>
            <person name="Zdobnov E."/>
            <person name="Zhang P."/>
            <person name="Zhang Y."/>
            <person name="Zimin A.V."/>
            <person name="Baldwin J."/>
            <person name="Abdouelleil A."/>
            <person name="Abdulkadir J."/>
            <person name="Abebe A."/>
            <person name="Abera B."/>
            <person name="Abreu J."/>
            <person name="Acer S.C."/>
            <person name="Aftuck L."/>
            <person name="Alexander A."/>
            <person name="An P."/>
            <person name="Anderson E."/>
            <person name="Anderson S."/>
            <person name="Arachi H."/>
            <person name="Azer M."/>
            <person name="Bachantsang P."/>
            <person name="Barry A."/>
            <person name="Bayul T."/>
            <person name="Berlin A."/>
            <person name="Bessette D."/>
            <person name="Bloom T."/>
            <person name="Blye J."/>
            <person name="Boguslavskiy L."/>
            <person name="Bonnet C."/>
            <person name="Boukhgalter B."/>
            <person name="Bourzgui I."/>
            <person name="Brown A."/>
            <person name="Cahill P."/>
            <person name="Channer S."/>
            <person name="Cheshatsang Y."/>
            <person name="Chuda L."/>
            <person name="Citroen M."/>
            <person name="Collymore A."/>
            <person name="Cooke P."/>
            <person name="Costello M."/>
            <person name="D'Aco K."/>
            <person name="Daza R."/>
            <person name="De Haan G."/>
            <person name="DeGray S."/>
            <person name="DeMaso C."/>
            <person name="Dhargay N."/>
            <person name="Dooley K."/>
            <person name="Dooley E."/>
            <person name="Doricent M."/>
            <person name="Dorje P."/>
            <person name="Dorjee K."/>
            <person name="Dupes A."/>
            <person name="Elong R."/>
            <person name="Falk J."/>
            <person name="Farina A."/>
            <person name="Faro S."/>
            <person name="Ferguson D."/>
            <person name="Fisher S."/>
            <person name="Foley C.D."/>
            <person name="Franke A."/>
            <person name="Friedrich D."/>
            <person name="Gadbois L."/>
            <person name="Gearin G."/>
            <person name="Gearin C.R."/>
            <person name="Giannoukos G."/>
            <person name="Goode T."/>
            <person name="Graham J."/>
            <person name="Grandbois E."/>
            <person name="Grewal S."/>
            <person name="Gyaltsen K."/>
            <person name="Hafez N."/>
            <person name="Hagos B."/>
            <person name="Hall J."/>
            <person name="Henson C."/>
            <person name="Hollinger A."/>
            <person name="Honan T."/>
            <person name="Huard M.D."/>
            <person name="Hughes L."/>
            <person name="Hurhula B."/>
            <person name="Husby M.E."/>
            <person name="Kamat A."/>
            <person name="Kanga B."/>
            <person name="Kashin S."/>
            <person name="Khazanovich D."/>
            <person name="Kisner P."/>
            <person name="Lance K."/>
            <person name="Lara M."/>
            <person name="Lee W."/>
            <person name="Lennon N."/>
            <person name="Letendre F."/>
            <person name="LeVine R."/>
            <person name="Lipovsky A."/>
            <person name="Liu X."/>
            <person name="Liu J."/>
            <person name="Liu S."/>
            <person name="Lokyitsang T."/>
            <person name="Lokyitsang Y."/>
            <person name="Lubonja R."/>
            <person name="Lui A."/>
            <person name="MacDonald P."/>
            <person name="Magnisalis V."/>
            <person name="Maru K."/>
            <person name="Matthews C."/>
            <person name="McCusker W."/>
            <person name="McDonough S."/>
            <person name="Mehta T."/>
            <person name="Meldrim J."/>
            <person name="Meneus L."/>
            <person name="Mihai O."/>
            <person name="Mihalev A."/>
            <person name="Mihova T."/>
            <person name="Mittelman R."/>
            <person name="Mlenga V."/>
            <person name="Montmayeur A."/>
            <person name="Mulrain L."/>
            <person name="Navidi A."/>
            <person name="Naylor J."/>
            <person name="Negash T."/>
            <person name="Nguyen T."/>
            <person name="Nguyen N."/>
            <person name="Nicol R."/>
            <person name="Norbu C."/>
            <person name="Norbu N."/>
            <person name="Novod N."/>
            <person name="O'Neill B."/>
            <person name="Osman S."/>
            <person name="Markiewicz E."/>
            <person name="Oyono O.L."/>
            <person name="Patti C."/>
            <person name="Phunkhang P."/>
            <person name="Pierre F."/>
            <person name="Priest M."/>
            <person name="Raghuraman S."/>
            <person name="Rege F."/>
            <person name="Reyes R."/>
            <person name="Rise C."/>
            <person name="Rogov P."/>
            <person name="Ross K."/>
            <person name="Ryan E."/>
            <person name="Settipalli S."/>
            <person name="Shea T."/>
            <person name="Sherpa N."/>
            <person name="Shi L."/>
            <person name="Shih D."/>
            <person name="Sparrow T."/>
            <person name="Spaulding J."/>
            <person name="Stalker J."/>
            <person name="Stange-Thomann N."/>
            <person name="Stavropoulos S."/>
            <person name="Stone C."/>
            <person name="Strader C."/>
            <person name="Tesfaye S."/>
            <person name="Thomson T."/>
            <person name="Thoulutsang Y."/>
            <person name="Thoulutsang D."/>
            <person name="Topham K."/>
            <person name="Topping I."/>
            <person name="Tsamla T."/>
            <person name="Vassiliev H."/>
            <person name="Vo A."/>
            <person name="Wangchuk T."/>
            <person name="Wangdi T."/>
            <person name="Weiand M."/>
            <person name="Wilkinson J."/>
            <person name="Wilson A."/>
            <person name="Yadav S."/>
            <person name="Young G."/>
            <person name="Yu Q."/>
            <person name="Zembek L."/>
            <person name="Zhong D."/>
            <person name="Zimmer A."/>
            <person name="Zwirko Z."/>
            <person name="Jaffe D.B."/>
            <person name="Alvarez P."/>
            <person name="Brockman W."/>
            <person name="Butler J."/>
            <person name="Chin C."/>
            <person name="Gnerre S."/>
            <person name="Grabherr M."/>
            <person name="Kleber M."/>
            <person name="Mauceli E."/>
            <person name="MacCallum I."/>
        </authorList>
    </citation>
    <scope>NUCLEOTIDE SEQUENCE [LARGE SCALE GENOMIC DNA]</scope>
    <source>
        <strain evidence="3">Tucson 14030-0811.24</strain>
    </source>
</reference>
<name>A0A0Q9WTH2_DROWI</name>
<feature type="region of interest" description="Disordered" evidence="1">
    <location>
        <begin position="33"/>
        <end position="63"/>
    </location>
</feature>